<proteinExistence type="predicted"/>
<feature type="compositionally biased region" description="Basic and acidic residues" evidence="1">
    <location>
        <begin position="1"/>
        <end position="12"/>
    </location>
</feature>
<dbReference type="AlphaFoldDB" id="A0A7Y8FCC5"/>
<accession>A0A7Y8FCC5</accession>
<sequence length="788" mass="83872">MTQDLDTPHDDSVPSLPLLPSDTTVEPAPLRPGGFTLPQPPDSVLTAQSFSNEPFSNLPLYIPTLTTPVVGYSGGLNRAALNVSPAGVLFILLPYLDQADGDFIELQLNGFRVAFHTVTADEALNGTQIVLYVESSRFIREAGNTVQAFITRISGGTDQTQLFNIYVDDVLPGGRNPVASTSENENLPKPLFPQNIIDFGVSQDDANRGVPVTIGYYPVDTSLPAVNHRKTRDVIRLSIGGVIIQHTVTEFEAAGRDPIIITVYAGTWAEVGSGVRVCEYDVVDEVGNRSDGFSPAQLLTVRIGTGTEPLLPAPYVLESVDLPDGTQLLDADALNGENATLVVDVAGQGYVLGDVIRATVVGLTVDGVRVTYTYDHPITSTTRVQYIDWPNADVLSLVNGRLLLTYQRIRTGVPARDSEGSLVNIIGTPVDTSLAAPQVPDAVGGSLPPTTNPVFVVIPSYTGQNSNDRITLVLEGTYANGRSYYAEYSTRAGSGDILFDLANGPDGEIAQLEGGSLRLYYTVNDSRDRPPSRTLSLTIGAIRAILRPPTTREAVPPDYVFDPEINRGNLNVTVPASPAFTLGATVFLHADGSSPGGSAPPDAFPIDVNWVGAALPFTVPRGFVTANLNGSLTLYYTVVRPGQPTLTSEALVIRIGSALNLPVPEVLEGTVINPTLTRLNPLHVLPPRPEVVTIRVRYAPMLPTDDIKVHIIGKPDVGTPDIPAKPGIPNSGSDFVDFSFQCIRRGLPGRELPGVLRSHSGRGEYSVQDPDPGGGSPGIAGMGPGEYS</sequence>
<comment type="caution">
    <text evidence="2">The sequence shown here is derived from an EMBL/GenBank/DDBJ whole genome shotgun (WGS) entry which is preliminary data.</text>
</comment>
<protein>
    <submittedName>
        <fullName evidence="2">Uncharacterized protein</fullName>
    </submittedName>
</protein>
<gene>
    <name evidence="2" type="ORF">HX828_12720</name>
</gene>
<feature type="region of interest" description="Disordered" evidence="1">
    <location>
        <begin position="1"/>
        <end position="35"/>
    </location>
</feature>
<name>A0A7Y8FCC5_9PSED</name>
<feature type="region of interest" description="Disordered" evidence="1">
    <location>
        <begin position="751"/>
        <end position="788"/>
    </location>
</feature>
<dbReference type="Proteomes" id="UP000537188">
    <property type="component" value="Unassembled WGS sequence"/>
</dbReference>
<feature type="compositionally biased region" description="Gly residues" evidence="1">
    <location>
        <begin position="772"/>
        <end position="788"/>
    </location>
</feature>
<organism evidence="2 3">
    <name type="scientific">Pseudomonas yamanorum</name>
    <dbReference type="NCBI Taxonomy" id="515393"/>
    <lineage>
        <taxon>Bacteria</taxon>
        <taxon>Pseudomonadati</taxon>
        <taxon>Pseudomonadota</taxon>
        <taxon>Gammaproteobacteria</taxon>
        <taxon>Pseudomonadales</taxon>
        <taxon>Pseudomonadaceae</taxon>
        <taxon>Pseudomonas</taxon>
    </lineage>
</organism>
<reference evidence="2 3" key="1">
    <citation type="submission" date="2020-04" db="EMBL/GenBank/DDBJ databases">
        <title>Molecular characterization of pseudomonads from Agaricus bisporus reveal novel blotch 2 pathogens in Western Europe.</title>
        <authorList>
            <person name="Taparia T."/>
            <person name="Krijger M."/>
            <person name="Haynes E."/>
            <person name="Elpinstone J.G."/>
            <person name="Noble R."/>
            <person name="Van Der Wolf J."/>
        </authorList>
    </citation>
    <scope>NUCLEOTIDE SEQUENCE [LARGE SCALE GENOMIC DNA]</scope>
    <source>
        <strain evidence="2 3">IPO3781</strain>
    </source>
</reference>
<dbReference type="EMBL" id="JACARF010000014">
    <property type="protein sequence ID" value="NWE76425.1"/>
    <property type="molecule type" value="Genomic_DNA"/>
</dbReference>
<evidence type="ECO:0000313" key="3">
    <source>
        <dbReference type="Proteomes" id="UP000537188"/>
    </source>
</evidence>
<evidence type="ECO:0000256" key="1">
    <source>
        <dbReference type="SAM" id="MobiDB-lite"/>
    </source>
</evidence>
<evidence type="ECO:0000313" key="2">
    <source>
        <dbReference type="EMBL" id="NWE76425.1"/>
    </source>
</evidence>
<dbReference type="RefSeq" id="WP_177113931.1">
    <property type="nucleotide sequence ID" value="NZ_JACARF010000014.1"/>
</dbReference>